<dbReference type="AlphaFoldDB" id="W9XSE8"/>
<accession>W9XSE8</accession>
<dbReference type="eggNOG" id="ENOG502TK1D">
    <property type="taxonomic scope" value="Eukaryota"/>
</dbReference>
<protein>
    <recommendedName>
        <fullName evidence="4">Ubiquitin 3 binding protein But2 C-terminal domain-containing protein</fullName>
    </recommendedName>
</protein>
<gene>
    <name evidence="2" type="ORF">A1O1_06782</name>
</gene>
<dbReference type="RefSeq" id="XP_007725849.1">
    <property type="nucleotide sequence ID" value="XM_007727659.1"/>
</dbReference>
<keyword evidence="1" id="KW-0812">Transmembrane</keyword>
<dbReference type="OrthoDB" id="4153234at2759"/>
<organism evidence="2 3">
    <name type="scientific">Capronia coronata CBS 617.96</name>
    <dbReference type="NCBI Taxonomy" id="1182541"/>
    <lineage>
        <taxon>Eukaryota</taxon>
        <taxon>Fungi</taxon>
        <taxon>Dikarya</taxon>
        <taxon>Ascomycota</taxon>
        <taxon>Pezizomycotina</taxon>
        <taxon>Eurotiomycetes</taxon>
        <taxon>Chaetothyriomycetidae</taxon>
        <taxon>Chaetothyriales</taxon>
        <taxon>Herpotrichiellaceae</taxon>
        <taxon>Capronia</taxon>
    </lineage>
</organism>
<dbReference type="GeneID" id="19161648"/>
<reference evidence="2 3" key="1">
    <citation type="submission" date="2013-03" db="EMBL/GenBank/DDBJ databases">
        <title>The Genome Sequence of Capronia coronata CBS 617.96.</title>
        <authorList>
            <consortium name="The Broad Institute Genomics Platform"/>
            <person name="Cuomo C."/>
            <person name="de Hoog S."/>
            <person name="Gorbushina A."/>
            <person name="Walker B."/>
            <person name="Young S.K."/>
            <person name="Zeng Q."/>
            <person name="Gargeya S."/>
            <person name="Fitzgerald M."/>
            <person name="Haas B."/>
            <person name="Abouelleil A."/>
            <person name="Allen A.W."/>
            <person name="Alvarado L."/>
            <person name="Arachchi H.M."/>
            <person name="Berlin A.M."/>
            <person name="Chapman S.B."/>
            <person name="Gainer-Dewar J."/>
            <person name="Goldberg J."/>
            <person name="Griggs A."/>
            <person name="Gujja S."/>
            <person name="Hansen M."/>
            <person name="Howarth C."/>
            <person name="Imamovic A."/>
            <person name="Ireland A."/>
            <person name="Larimer J."/>
            <person name="McCowan C."/>
            <person name="Murphy C."/>
            <person name="Pearson M."/>
            <person name="Poon T.W."/>
            <person name="Priest M."/>
            <person name="Roberts A."/>
            <person name="Saif S."/>
            <person name="Shea T."/>
            <person name="Sisk P."/>
            <person name="Sykes S."/>
            <person name="Wortman J."/>
            <person name="Nusbaum C."/>
            <person name="Birren B."/>
        </authorList>
    </citation>
    <scope>NUCLEOTIDE SEQUENCE [LARGE SCALE GENOMIC DNA]</scope>
    <source>
        <strain evidence="2 3">CBS 617.96</strain>
    </source>
</reference>
<sequence>MGVLYHFFYRIAFLATALIHLWWNDLFKATAIVATACLSSPGQPLIRSIVKLHSLVLMCFVLGFCFKSVSAAPVQEVLQHDPTVLSFDDIKTLDGFGDIPAPYHNLTFEGFYAFDPSDPALEGKISPQDVNCAASKPNALYGTRDNFELKLVEPERKPSLQPSNSNDTFTIHRLKLKPLNMPLGAAKVNLQGVRRCSDGSDGEEVLDWSVDFPAGYHYALDVPVKEFSGKVWDKLETLYMWADFHYNGLELDWEFCVDDMEVEID</sequence>
<evidence type="ECO:0000256" key="1">
    <source>
        <dbReference type="SAM" id="Phobius"/>
    </source>
</evidence>
<keyword evidence="1" id="KW-1133">Transmembrane helix</keyword>
<feature type="transmembrane region" description="Helical" evidence="1">
    <location>
        <begin position="7"/>
        <end position="23"/>
    </location>
</feature>
<dbReference type="HOGENOM" id="CLU_099107_0_0_1"/>
<dbReference type="Proteomes" id="UP000019484">
    <property type="component" value="Unassembled WGS sequence"/>
</dbReference>
<name>W9XSE8_9EURO</name>
<evidence type="ECO:0008006" key="4">
    <source>
        <dbReference type="Google" id="ProtNLM"/>
    </source>
</evidence>
<proteinExistence type="predicted"/>
<evidence type="ECO:0000313" key="2">
    <source>
        <dbReference type="EMBL" id="EXJ83163.1"/>
    </source>
</evidence>
<evidence type="ECO:0000313" key="3">
    <source>
        <dbReference type="Proteomes" id="UP000019484"/>
    </source>
</evidence>
<keyword evidence="1" id="KW-0472">Membrane</keyword>
<comment type="caution">
    <text evidence="2">The sequence shown here is derived from an EMBL/GenBank/DDBJ whole genome shotgun (WGS) entry which is preliminary data.</text>
</comment>
<dbReference type="EMBL" id="AMWN01000006">
    <property type="protein sequence ID" value="EXJ83163.1"/>
    <property type="molecule type" value="Genomic_DNA"/>
</dbReference>
<keyword evidence="3" id="KW-1185">Reference proteome</keyword>